<feature type="transmembrane region" description="Helical" evidence="2">
    <location>
        <begin position="109"/>
        <end position="133"/>
    </location>
</feature>
<organism evidence="3">
    <name type="scientific">Arion vulgaris</name>
    <dbReference type="NCBI Taxonomy" id="1028688"/>
    <lineage>
        <taxon>Eukaryota</taxon>
        <taxon>Metazoa</taxon>
        <taxon>Spiralia</taxon>
        <taxon>Lophotrochozoa</taxon>
        <taxon>Mollusca</taxon>
        <taxon>Gastropoda</taxon>
        <taxon>Heterobranchia</taxon>
        <taxon>Euthyneura</taxon>
        <taxon>Panpulmonata</taxon>
        <taxon>Eupulmonata</taxon>
        <taxon>Stylommatophora</taxon>
        <taxon>Helicina</taxon>
        <taxon>Arionoidea</taxon>
        <taxon>Arionidae</taxon>
        <taxon>Arion</taxon>
    </lineage>
</organism>
<evidence type="ECO:0000313" key="3">
    <source>
        <dbReference type="EMBL" id="CEK78187.1"/>
    </source>
</evidence>
<dbReference type="AlphaFoldDB" id="A0A0B7ABY5"/>
<accession>A0A0B7ABY5</accession>
<feature type="transmembrane region" description="Helical" evidence="2">
    <location>
        <begin position="31"/>
        <end position="53"/>
    </location>
</feature>
<reference evidence="3" key="1">
    <citation type="submission" date="2014-12" db="EMBL/GenBank/DDBJ databases">
        <title>Insight into the proteome of Arion vulgaris.</title>
        <authorList>
            <person name="Aradska J."/>
            <person name="Bulat T."/>
            <person name="Smidak R."/>
            <person name="Sarate P."/>
            <person name="Gangsoo J."/>
            <person name="Sialana F."/>
            <person name="Bilban M."/>
            <person name="Lubec G."/>
        </authorList>
    </citation>
    <scope>NUCLEOTIDE SEQUENCE</scope>
    <source>
        <tissue evidence="3">Skin</tissue>
    </source>
</reference>
<keyword evidence="2" id="KW-0472">Membrane</keyword>
<gene>
    <name evidence="3" type="primary">ORF108772</name>
</gene>
<proteinExistence type="predicted"/>
<keyword evidence="2" id="KW-0812">Transmembrane</keyword>
<feature type="transmembrane region" description="Helical" evidence="2">
    <location>
        <begin position="7"/>
        <end position="25"/>
    </location>
</feature>
<feature type="non-terminal residue" evidence="3">
    <location>
        <position position="174"/>
    </location>
</feature>
<dbReference type="EMBL" id="HACG01031322">
    <property type="protein sequence ID" value="CEK78187.1"/>
    <property type="molecule type" value="Transcribed_RNA"/>
</dbReference>
<protein>
    <submittedName>
        <fullName evidence="3">Uncharacterized protein</fullName>
    </submittedName>
</protein>
<name>A0A0B7ABY5_9EUPU</name>
<evidence type="ECO:0000256" key="2">
    <source>
        <dbReference type="SAM" id="Phobius"/>
    </source>
</evidence>
<keyword evidence="2" id="KW-1133">Transmembrane helix</keyword>
<feature type="region of interest" description="Disordered" evidence="1">
    <location>
        <begin position="63"/>
        <end position="88"/>
    </location>
</feature>
<sequence>MFSNVLSLFWIVSSIVVFVVTMWLLSGNKYASFIGSSSLLEYIVTFLGNNFLFGKLKQKPIRNKETNSRSQNKRQRQEDGQGGMQNASNGHFEKFTVTATIPKSWFCHFYILGAIVHPVVFSCLILILMGAAGPHTVRKISYWINLGNDKRGLVDNAWPLLIVFTLEFVQILRR</sequence>
<evidence type="ECO:0000256" key="1">
    <source>
        <dbReference type="SAM" id="MobiDB-lite"/>
    </source>
</evidence>